<dbReference type="AlphaFoldDB" id="A0A8J6PQM8"/>
<organism evidence="3 4">
    <name type="scientific">Oryzicola mucosus</name>
    <dbReference type="NCBI Taxonomy" id="2767425"/>
    <lineage>
        <taxon>Bacteria</taxon>
        <taxon>Pseudomonadati</taxon>
        <taxon>Pseudomonadota</taxon>
        <taxon>Alphaproteobacteria</taxon>
        <taxon>Hyphomicrobiales</taxon>
        <taxon>Phyllobacteriaceae</taxon>
        <taxon>Oryzicola</taxon>
    </lineage>
</organism>
<dbReference type="PANTHER" id="PTHR30143:SF0">
    <property type="entry name" value="2-KETO-4-PENTENOATE HYDRATASE"/>
    <property type="match status" value="1"/>
</dbReference>
<keyword evidence="4" id="KW-1185">Reference proteome</keyword>
<evidence type="ECO:0000259" key="2">
    <source>
        <dbReference type="Pfam" id="PF01557"/>
    </source>
</evidence>
<dbReference type="InterPro" id="IPR011234">
    <property type="entry name" value="Fumarylacetoacetase-like_C"/>
</dbReference>
<evidence type="ECO:0000313" key="4">
    <source>
        <dbReference type="Proteomes" id="UP000643405"/>
    </source>
</evidence>
<dbReference type="PANTHER" id="PTHR30143">
    <property type="entry name" value="ACID HYDRATASE"/>
    <property type="match status" value="1"/>
</dbReference>
<keyword evidence="3" id="KW-0378">Hydrolase</keyword>
<dbReference type="Proteomes" id="UP000643405">
    <property type="component" value="Unassembled WGS sequence"/>
</dbReference>
<protein>
    <submittedName>
        <fullName evidence="3">Fumarylacetoacetate hydrolase family protein</fullName>
    </submittedName>
</protein>
<dbReference type="GO" id="GO:0016787">
    <property type="term" value="F:hydrolase activity"/>
    <property type="evidence" value="ECO:0007669"/>
    <property type="project" value="UniProtKB-KW"/>
</dbReference>
<dbReference type="Gene3D" id="3.90.850.10">
    <property type="entry name" value="Fumarylacetoacetase-like, C-terminal domain"/>
    <property type="match status" value="1"/>
</dbReference>
<accession>A0A8J6PQM8</accession>
<dbReference type="Pfam" id="PF01557">
    <property type="entry name" value="FAA_hydrolase"/>
    <property type="match status" value="1"/>
</dbReference>
<dbReference type="InterPro" id="IPR050772">
    <property type="entry name" value="Hydratase-Decarb/MhpD_sf"/>
</dbReference>
<gene>
    <name evidence="3" type="ORF">ICI42_20500</name>
</gene>
<evidence type="ECO:0000313" key="3">
    <source>
        <dbReference type="EMBL" id="MBD0417037.1"/>
    </source>
</evidence>
<comment type="caution">
    <text evidence="3">The sequence shown here is derived from an EMBL/GenBank/DDBJ whole genome shotgun (WGS) entry which is preliminary data.</text>
</comment>
<dbReference type="EMBL" id="JACVVX010000008">
    <property type="protein sequence ID" value="MBD0417037.1"/>
    <property type="molecule type" value="Genomic_DNA"/>
</dbReference>
<dbReference type="RefSeq" id="WP_188166465.1">
    <property type="nucleotide sequence ID" value="NZ_JACVVX010000008.1"/>
</dbReference>
<keyword evidence="1" id="KW-0456">Lyase</keyword>
<evidence type="ECO:0000256" key="1">
    <source>
        <dbReference type="ARBA" id="ARBA00023239"/>
    </source>
</evidence>
<dbReference type="GO" id="GO:0005737">
    <property type="term" value="C:cytoplasm"/>
    <property type="evidence" value="ECO:0007669"/>
    <property type="project" value="TreeGrafter"/>
</dbReference>
<dbReference type="InterPro" id="IPR036663">
    <property type="entry name" value="Fumarylacetoacetase_C_sf"/>
</dbReference>
<proteinExistence type="predicted"/>
<dbReference type="SUPFAM" id="SSF56529">
    <property type="entry name" value="FAH"/>
    <property type="match status" value="1"/>
</dbReference>
<sequence>MSHSAPKAFDAHRLAQDLSVARDRIPAASLAVPATIADSMAVQLASTGRTPGCKVALSPDGLPVTGWLAPLKSIVEGHPAAFPWRDGVRIEVEIAVRLGTALPPRDGGYSRAELVTAIEALHLGVEILDSRIEEGGEAPYLLFLADRLGNAGYALGPELPKEILGRVGRCQLDIHLGEALLYSGNAQHPAGDVLAWLIAYASDINRPSESLNAGEIVTTGALCGAIPITSPGTLSADLKGLEGIRLIFAADVNGGA</sequence>
<feature type="domain" description="Fumarylacetoacetase-like C-terminal" evidence="2">
    <location>
        <begin position="77"/>
        <end position="225"/>
    </location>
</feature>
<reference evidence="3" key="1">
    <citation type="submission" date="2020-09" db="EMBL/GenBank/DDBJ databases">
        <title>Genome seq and assembly of Tianweitania sp.</title>
        <authorList>
            <person name="Chhetri G."/>
        </authorList>
    </citation>
    <scope>NUCLEOTIDE SEQUENCE</scope>
    <source>
        <strain evidence="3">Rool2</strain>
    </source>
</reference>
<dbReference type="GO" id="GO:0008684">
    <property type="term" value="F:2-oxopent-4-enoate hydratase activity"/>
    <property type="evidence" value="ECO:0007669"/>
    <property type="project" value="TreeGrafter"/>
</dbReference>
<name>A0A8J6PQM8_9HYPH</name>